<keyword evidence="5" id="KW-0862">Zinc</keyword>
<dbReference type="InterPro" id="IPR036236">
    <property type="entry name" value="Znf_C2H2_sf"/>
</dbReference>
<dbReference type="PROSITE" id="PS50157">
    <property type="entry name" value="ZINC_FINGER_C2H2_2"/>
    <property type="match status" value="3"/>
</dbReference>
<proteinExistence type="predicted"/>
<feature type="domain" description="C2H2-type" evidence="9">
    <location>
        <begin position="1401"/>
        <end position="1429"/>
    </location>
</feature>
<name>A0A8J2E9H9_COTCN</name>
<dbReference type="SUPFAM" id="SSF57667">
    <property type="entry name" value="beta-beta-alpha zinc fingers"/>
    <property type="match status" value="1"/>
</dbReference>
<dbReference type="InterPro" id="IPR050888">
    <property type="entry name" value="ZnF_C2H2-type_TF"/>
</dbReference>
<evidence type="ECO:0000256" key="5">
    <source>
        <dbReference type="ARBA" id="ARBA00022833"/>
    </source>
</evidence>
<keyword evidence="2" id="KW-0479">Metal-binding</keyword>
<dbReference type="OrthoDB" id="8856548at2759"/>
<keyword evidence="3" id="KW-0677">Repeat</keyword>
<evidence type="ECO:0000313" key="11">
    <source>
        <dbReference type="Proteomes" id="UP000786811"/>
    </source>
</evidence>
<protein>
    <submittedName>
        <fullName evidence="10">Similar to Znf532: Zinc finger protein 532 (Mus musculus)</fullName>
    </submittedName>
</protein>
<evidence type="ECO:0000256" key="4">
    <source>
        <dbReference type="ARBA" id="ARBA00022771"/>
    </source>
</evidence>
<dbReference type="Gene3D" id="3.30.160.60">
    <property type="entry name" value="Classic Zinc Finger"/>
    <property type="match status" value="2"/>
</dbReference>
<evidence type="ECO:0000256" key="2">
    <source>
        <dbReference type="ARBA" id="ARBA00022723"/>
    </source>
</evidence>
<feature type="compositionally biased region" description="Basic and acidic residues" evidence="8">
    <location>
        <begin position="276"/>
        <end position="286"/>
    </location>
</feature>
<organism evidence="10 11">
    <name type="scientific">Cotesia congregata</name>
    <name type="common">Parasitoid wasp</name>
    <name type="synonym">Apanteles congregatus</name>
    <dbReference type="NCBI Taxonomy" id="51543"/>
    <lineage>
        <taxon>Eukaryota</taxon>
        <taxon>Metazoa</taxon>
        <taxon>Ecdysozoa</taxon>
        <taxon>Arthropoda</taxon>
        <taxon>Hexapoda</taxon>
        <taxon>Insecta</taxon>
        <taxon>Pterygota</taxon>
        <taxon>Neoptera</taxon>
        <taxon>Endopterygota</taxon>
        <taxon>Hymenoptera</taxon>
        <taxon>Apocrita</taxon>
        <taxon>Ichneumonoidea</taxon>
        <taxon>Braconidae</taxon>
        <taxon>Microgastrinae</taxon>
        <taxon>Cotesia</taxon>
    </lineage>
</organism>
<keyword evidence="6" id="KW-0539">Nucleus</keyword>
<keyword evidence="11" id="KW-1185">Reference proteome</keyword>
<dbReference type="PANTHER" id="PTHR24406">
    <property type="entry name" value="TRANSCRIPTIONAL REPRESSOR CTCFL-RELATED"/>
    <property type="match status" value="1"/>
</dbReference>
<feature type="domain" description="C2H2-type" evidence="9">
    <location>
        <begin position="60"/>
        <end position="83"/>
    </location>
</feature>
<evidence type="ECO:0000256" key="1">
    <source>
        <dbReference type="ARBA" id="ARBA00004123"/>
    </source>
</evidence>
<evidence type="ECO:0000256" key="3">
    <source>
        <dbReference type="ARBA" id="ARBA00022737"/>
    </source>
</evidence>
<feature type="region of interest" description="Disordered" evidence="8">
    <location>
        <begin position="256"/>
        <end position="286"/>
    </location>
</feature>
<dbReference type="GO" id="GO:0005634">
    <property type="term" value="C:nucleus"/>
    <property type="evidence" value="ECO:0007669"/>
    <property type="project" value="UniProtKB-SubCell"/>
</dbReference>
<dbReference type="PROSITE" id="PS00028">
    <property type="entry name" value="ZINC_FINGER_C2H2_1"/>
    <property type="match status" value="4"/>
</dbReference>
<evidence type="ECO:0000259" key="9">
    <source>
        <dbReference type="PROSITE" id="PS50157"/>
    </source>
</evidence>
<evidence type="ECO:0000313" key="10">
    <source>
        <dbReference type="EMBL" id="CAG5074079.1"/>
    </source>
</evidence>
<comment type="subcellular location">
    <subcellularLocation>
        <location evidence="1">Nucleus</location>
    </subcellularLocation>
</comment>
<evidence type="ECO:0000256" key="7">
    <source>
        <dbReference type="PROSITE-ProRule" id="PRU00042"/>
    </source>
</evidence>
<dbReference type="InterPro" id="IPR013087">
    <property type="entry name" value="Znf_C2H2_type"/>
</dbReference>
<keyword evidence="4 7" id="KW-0863">Zinc-finger</keyword>
<feature type="domain" description="C2H2-type" evidence="9">
    <location>
        <begin position="864"/>
        <end position="894"/>
    </location>
</feature>
<gene>
    <name evidence="10" type="ORF">HICCMSTLAB_LOCUS851</name>
</gene>
<dbReference type="SMART" id="SM00355">
    <property type="entry name" value="ZnF_C2H2"/>
    <property type="match status" value="11"/>
</dbReference>
<evidence type="ECO:0000256" key="8">
    <source>
        <dbReference type="SAM" id="MobiDB-lite"/>
    </source>
</evidence>
<evidence type="ECO:0000256" key="6">
    <source>
        <dbReference type="ARBA" id="ARBA00023242"/>
    </source>
</evidence>
<dbReference type="Proteomes" id="UP000786811">
    <property type="component" value="Unassembled WGS sequence"/>
</dbReference>
<dbReference type="GO" id="GO:0008270">
    <property type="term" value="F:zinc ion binding"/>
    <property type="evidence" value="ECO:0007669"/>
    <property type="project" value="UniProtKB-KW"/>
</dbReference>
<sequence>MTEFARTVPRIKKSKSTFKWGQQYYTALQDAVFPVKHNLYSTPEIPSKLADNIDVKKGKYSCHQCGDSFHFQSSLDDHLARYSWILGYWCRHCTKLECTHQKAPRSNSSSSISCPECKAELKKRCAYFKVRGLTGGERVGKILIFYNQCQFFGHLKDHGITAVDMCDMMLMPIPMTIQSDEYAQLDSVSRTLFECMFIKNIHIMDWLRLENVNFKWWTVTGSDDNAVGKLIRQHEFDIVRANRLIKSVKDHELAAINNVQDPEEDNDSNTDNSSIKNEEKSPVKGISDNHCDLNEIEFVDCASLDDSLVTEEPPIAAPPVAVKTEPPSSSEPTTGELLKIINKPSAKLANLADINSISLNRNTVTHLINRNLKISSSNTLQTTTLTNITGAGKKNQIIIINKNKDSDKSNEVKANVQILSNSGQDTVKFFKQAGGGRVFFQPGMKPVILKQIPKPLNATKLDGEKKYTVPKFSVVKNKLKILSGNSVPVTLVTSAQMLKSVSTLTTASSTLATPTAPKQTVLKIRDGSGLKTISVAQEKCTKLIPMEALHKPKEVLQKEMELLQKKSVNITGQIRQKSLINYTPQTVQLSSIPKGTKIVQTIQAGPKLVPVTQSSVKFPRPVQTYQKLQTVAKIGQNSGQKTGTKIGKTLLKPIESLLKPEAQTKELKDTLVKKVEEDPLSGEVFSPQVQKVDRGQSVLKLCSPDKKQNAVRAYREAMILSFQQSRKRVKPLIDNIMETNEIYDKTNVDVHSVKTVNEMALSKLKIYLDNDRNVKMTDDDKINEELHHHSDNWEAKADSSNKYCERCHLKLKPQNYIVGISDPSDQEDIYCQCYNHVCHLCNARQGTLARYNVHMCFHMKEFPYTCPECFKKFPSIQHLEMHIWQQCYHIKTHQSWTCNVCEIEGFLTKEHLARHYFKIHSKSVSFCNFCRKKFDSFSEFKAHNSEIHGIINTQFSNENRLIKCDFGECLTKPEAYSEHVAAHVTVDKVTHYICPFCNFSMGEISINGHLIQRHVFKAHPERLKEVITNETLSVFIKMNLVSPQAIDRPPSPSIKIVNAFPISSKAFNQQATNSVEIINRRSESMPIKIIDVRTEKADEPVNHKLEEDVTELPGSSLKIIDVTSMSKGEYSDDSNEDDDKNKMIKNSIEKLSKLGVSLSAIKKNDKPRKAEEVGTHDEVSIINNFSRRKSSPPPLVLINNVNLLELDKEDDKKDVVQIDCVNDNKVMIRNDLFNLEGVSIQRKSFGKKKQRLAMNGPLFKKEMVHYRCHLCGELINTNWYVINDHFRECHSAGYRIVSMTPCLRRLTSFEIMKYTGMKRGSSDLILTPKKRRRGNYGPLFSNGKRLVDKFGGNNLGFCVTQESLQDVEGNFKCKKCDCLFKDVNVLREHLASNHRIRGHYLVCLECGDNFIVASTLQMHLKAFHGINDPISYLQKNTAYAPDALDEIEEQDKITESNQCYVCFAVFENKLAVDMHLRVHGMAFLNRKRIEARKALKCPQKFKAASLTPKPEEIKIDDCEDDNANVSILTRISRLLA</sequence>
<accession>A0A8J2E9H9</accession>
<comment type="caution">
    <text evidence="10">The sequence shown here is derived from an EMBL/GenBank/DDBJ whole genome shotgun (WGS) entry which is preliminary data.</text>
</comment>
<reference evidence="10" key="1">
    <citation type="submission" date="2021-04" db="EMBL/GenBank/DDBJ databases">
        <authorList>
            <person name="Chebbi M.A.C M."/>
        </authorList>
    </citation>
    <scope>NUCLEOTIDE SEQUENCE</scope>
</reference>
<feature type="region of interest" description="Disordered" evidence="8">
    <location>
        <begin position="316"/>
        <end position="335"/>
    </location>
</feature>
<dbReference type="EMBL" id="CAJNRD030001114">
    <property type="protein sequence ID" value="CAG5074079.1"/>
    <property type="molecule type" value="Genomic_DNA"/>
</dbReference>